<evidence type="ECO:0000313" key="1">
    <source>
        <dbReference type="EMBL" id="MEL0630680.1"/>
    </source>
</evidence>
<accession>A0ABU9GTM1</accession>
<sequence>MKKMTIKINRLKLENHPKLIELTNGDIFNQKQSRYINQISESQLLILFSNIQLNVINGVDGEYLLLAPNTIFCSLLSHPAARYMSVNLLIHEAYDDALIELIDTLNLVLPSLSFLEISNKSKTINIRHKQLKKMGYKPTTLKLLSQLANKNNSTFSKVGR</sequence>
<proteinExistence type="predicted"/>
<dbReference type="RefSeq" id="WP_341598807.1">
    <property type="nucleotide sequence ID" value="NZ_JBAKAZ010000075.1"/>
</dbReference>
<gene>
    <name evidence="1" type="ORF">V6256_13785</name>
</gene>
<reference evidence="1 2" key="1">
    <citation type="submission" date="2024-02" db="EMBL/GenBank/DDBJ databases">
        <title>Bacteria isolated from the canopy kelp, Nereocystis luetkeana.</title>
        <authorList>
            <person name="Pfister C.A."/>
            <person name="Younker I.T."/>
            <person name="Light S.H."/>
        </authorList>
    </citation>
    <scope>NUCLEOTIDE SEQUENCE [LARGE SCALE GENOMIC DNA]</scope>
    <source>
        <strain evidence="1 2">TI.1.05</strain>
    </source>
</reference>
<keyword evidence="2" id="KW-1185">Reference proteome</keyword>
<evidence type="ECO:0000313" key="2">
    <source>
        <dbReference type="Proteomes" id="UP001369082"/>
    </source>
</evidence>
<dbReference type="Proteomes" id="UP001369082">
    <property type="component" value="Unassembled WGS sequence"/>
</dbReference>
<organism evidence="1 2">
    <name type="scientific">Psychromonas aquatilis</name>
    <dbReference type="NCBI Taxonomy" id="2005072"/>
    <lineage>
        <taxon>Bacteria</taxon>
        <taxon>Pseudomonadati</taxon>
        <taxon>Pseudomonadota</taxon>
        <taxon>Gammaproteobacteria</taxon>
        <taxon>Alteromonadales</taxon>
        <taxon>Psychromonadaceae</taxon>
        <taxon>Psychromonas</taxon>
    </lineage>
</organism>
<dbReference type="EMBL" id="JBAKAZ010000075">
    <property type="protein sequence ID" value="MEL0630680.1"/>
    <property type="molecule type" value="Genomic_DNA"/>
</dbReference>
<name>A0ABU9GTM1_9GAMM</name>
<comment type="caution">
    <text evidence="1">The sequence shown here is derived from an EMBL/GenBank/DDBJ whole genome shotgun (WGS) entry which is preliminary data.</text>
</comment>
<protein>
    <submittedName>
        <fullName evidence="1">Uncharacterized protein</fullName>
    </submittedName>
</protein>